<dbReference type="EMBL" id="CP069024">
    <property type="protein sequence ID" value="QRC92960.1"/>
    <property type="molecule type" value="Genomic_DNA"/>
</dbReference>
<dbReference type="Proteomes" id="UP000663193">
    <property type="component" value="Chromosome 2"/>
</dbReference>
<accession>A0A7U2EXQ1</accession>
<sequence length="174" mass="19639">MYGKFIIDFIYPKNERNGMSEGQTFAYPSSSTGNVHTVTVRLEYNDRFQETGGKPIEIWIVYQPKLPAGEIDMDEPDSWNTIKSAVTSGESNFNLGSFKTPISSFASDKEAWDHVQSVLNEKKAELKKNTDVEFDTEIWPDTEQNLSYAVVVGPQDPLIRAAKHVVAMRKIDSK</sequence>
<evidence type="ECO:0000313" key="1">
    <source>
        <dbReference type="EMBL" id="QRC92960.1"/>
    </source>
</evidence>
<evidence type="ECO:0000313" key="2">
    <source>
        <dbReference type="Proteomes" id="UP000663193"/>
    </source>
</evidence>
<dbReference type="VEuPathDB" id="FungiDB:JI435_079950"/>
<protein>
    <submittedName>
        <fullName evidence="1">Uncharacterized protein</fullName>
    </submittedName>
</protein>
<reference evidence="2" key="1">
    <citation type="journal article" date="2021" name="BMC Genomics">
        <title>Chromosome-level genome assembly and manually-curated proteome of model necrotroph Parastagonospora nodorum Sn15 reveals a genome-wide trove of candidate effector homologs, and redundancy of virulence-related functions within an accessory chromosome.</title>
        <authorList>
            <person name="Bertazzoni S."/>
            <person name="Jones D.A.B."/>
            <person name="Phan H.T."/>
            <person name="Tan K.-C."/>
            <person name="Hane J.K."/>
        </authorList>
    </citation>
    <scope>NUCLEOTIDE SEQUENCE [LARGE SCALE GENOMIC DNA]</scope>
    <source>
        <strain evidence="2">SN15 / ATCC MYA-4574 / FGSC 10173)</strain>
    </source>
</reference>
<proteinExistence type="predicted"/>
<keyword evidence="2" id="KW-1185">Reference proteome</keyword>
<name>A0A7U2EXQ1_PHANO</name>
<organism evidence="1 2">
    <name type="scientific">Phaeosphaeria nodorum (strain SN15 / ATCC MYA-4574 / FGSC 10173)</name>
    <name type="common">Glume blotch fungus</name>
    <name type="synonym">Parastagonospora nodorum</name>
    <dbReference type="NCBI Taxonomy" id="321614"/>
    <lineage>
        <taxon>Eukaryota</taxon>
        <taxon>Fungi</taxon>
        <taxon>Dikarya</taxon>
        <taxon>Ascomycota</taxon>
        <taxon>Pezizomycotina</taxon>
        <taxon>Dothideomycetes</taxon>
        <taxon>Pleosporomycetidae</taxon>
        <taxon>Pleosporales</taxon>
        <taxon>Pleosporineae</taxon>
        <taxon>Phaeosphaeriaceae</taxon>
        <taxon>Parastagonospora</taxon>
    </lineage>
</organism>
<gene>
    <name evidence="1" type="ORF">JI435_079950</name>
</gene>
<dbReference type="AlphaFoldDB" id="A0A7U2EXQ1"/>